<dbReference type="AlphaFoldDB" id="A0A1Y3TYB5"/>
<sequence>MTMRQPLWNKFEAVILLDALLSTIDGTFSRVEAIRNVSIDLRKMAENQDVAANDLYRNENGISFQMHSMESAYYGRTIFKPATKLFAEVAELYHHTPEEYQKLLKEAKAMIENKKTVKDDFIQYLAGKVSPDQLSALYSCYSEIEAFCIKLKILQKPLFETTDFEIIKRVQRTIERNKIFRITRKKQYNKILAACRYYYTYIGEGRATQIETECVTNETPAMLKEPSSEIETASNIIEEILSRTEQDERLLQKYPIIYKQLYLTLKGFSENKSDGVSIAELHEKINRIARPAVLEEILDNVSWSMCVDNNYIFSAKVIDHSVEINEADLDATEIPVDDFVYTINFEEPFDLSYSKPQSFIYCGEKKQFGNSWTDLYVTLVTILHEHYPHILVPGISFAKNKARVELSENTNYTFMFAPKPIPGTSLMLETNISANNIATKIKHILELCGVDFNDVTITYKRKNVDIFSPDNKLIHQVSLGSSNRTAFFQYLRDTLKMADATCRSYVSAINNCEAFAKEHHFAFWELYTDDKSVAEQTIQLLMTNSDFQEYNVRQHNRLHAALQKYTLFLGIESPWRENSGIYQQIEVQESYRNEPIEAVLKQKFTKGFRMESPLEIRKLRRYYAVLYGTDLTEPDEEISAIIRSLCIIYDGKAFLPNVMLNEELKEKMFEYIDTSFAQGKSAIYYQAIYTEFSEDFLDQHIYDADMLKAYLTAMGNGKFYINRRFISKEPNVVLDPLSEVRSCLIEYGRPVEYDEIFDALPHLPQNKIKFILASNGEFVNNGQGAYFHEKILQLSEEELEGIAEIINQTITDKDFIGGNELYDAIKAKYSYIIEAHQNLSVYGFRDALKAKLNDRFSFKGNIISQYGHELSMTDVFAKYAQNHSHFTLSELQGLAANLATIIYFDAVYENSLRISKEQFVSKDMAQFPISDTDDALDRVCTGKYISIREVTNFGVFPYVGFSWNSFLLEHYVANYSKKYKLLHSNFSGSECAGAIVRRSVGIESFDDLIVDLLVNSQIEMKKAPVLEFLRDRGYLARRRYSEIESLIIKANAQKQRKDEN</sequence>
<gene>
    <name evidence="1" type="ORF">B5G26_11030</name>
</gene>
<comment type="caution">
    <text evidence="1">The sequence shown here is derived from an EMBL/GenBank/DDBJ whole genome shotgun (WGS) entry which is preliminary data.</text>
</comment>
<evidence type="ECO:0000313" key="2">
    <source>
        <dbReference type="Proteomes" id="UP000195455"/>
    </source>
</evidence>
<evidence type="ECO:0000313" key="1">
    <source>
        <dbReference type="EMBL" id="OUN41574.1"/>
    </source>
</evidence>
<accession>A0A1Y3TYB5</accession>
<dbReference type="EMBL" id="NFHM01000017">
    <property type="protein sequence ID" value="OUN41574.1"/>
    <property type="molecule type" value="Genomic_DNA"/>
</dbReference>
<protein>
    <submittedName>
        <fullName evidence="1">Uncharacterized protein</fullName>
    </submittedName>
</protein>
<dbReference type="RefSeq" id="WP_087989665.1">
    <property type="nucleotide sequence ID" value="NZ_NFHM01000017.1"/>
</dbReference>
<reference evidence="2" key="1">
    <citation type="submission" date="2017-04" db="EMBL/GenBank/DDBJ databases">
        <title>Function of individual gut microbiota members based on whole genome sequencing of pure cultures obtained from chicken caecum.</title>
        <authorList>
            <person name="Medvecky M."/>
            <person name="Cejkova D."/>
            <person name="Polansky O."/>
            <person name="Karasova D."/>
            <person name="Kubasova T."/>
            <person name="Cizek A."/>
            <person name="Rychlik I."/>
        </authorList>
    </citation>
    <scope>NUCLEOTIDE SEQUENCE [LARGE SCALE GENOMIC DNA]</scope>
    <source>
        <strain evidence="2">An75</strain>
    </source>
</reference>
<organism evidence="1 2">
    <name type="scientific">Anaerotignum lactatifermentans</name>
    <dbReference type="NCBI Taxonomy" id="160404"/>
    <lineage>
        <taxon>Bacteria</taxon>
        <taxon>Bacillati</taxon>
        <taxon>Bacillota</taxon>
        <taxon>Clostridia</taxon>
        <taxon>Lachnospirales</taxon>
        <taxon>Anaerotignaceae</taxon>
        <taxon>Anaerotignum</taxon>
    </lineage>
</organism>
<proteinExistence type="predicted"/>
<dbReference type="Proteomes" id="UP000195455">
    <property type="component" value="Unassembled WGS sequence"/>
</dbReference>
<name>A0A1Y3TYB5_9FIRM</name>